<dbReference type="Gene3D" id="1.10.10.10">
    <property type="entry name" value="Winged helix-like DNA-binding domain superfamily/Winged helix DNA-binding domain"/>
    <property type="match status" value="1"/>
</dbReference>
<dbReference type="InterPro" id="IPR039422">
    <property type="entry name" value="MarR/SlyA-like"/>
</dbReference>
<accession>A0ABN1Y8W9</accession>
<dbReference type="PROSITE" id="PS50995">
    <property type="entry name" value="HTH_MARR_2"/>
    <property type="match status" value="1"/>
</dbReference>
<dbReference type="PANTHER" id="PTHR33164:SF43">
    <property type="entry name" value="HTH-TYPE TRANSCRIPTIONAL REPRESSOR YETL"/>
    <property type="match status" value="1"/>
</dbReference>
<dbReference type="Pfam" id="PF12802">
    <property type="entry name" value="MarR_2"/>
    <property type="match status" value="1"/>
</dbReference>
<dbReference type="SUPFAM" id="SSF46785">
    <property type="entry name" value="Winged helix' DNA-binding domain"/>
    <property type="match status" value="1"/>
</dbReference>
<reference evidence="2 3" key="1">
    <citation type="journal article" date="2019" name="Int. J. Syst. Evol. Microbiol.">
        <title>The Global Catalogue of Microorganisms (GCM) 10K type strain sequencing project: providing services to taxonomists for standard genome sequencing and annotation.</title>
        <authorList>
            <consortium name="The Broad Institute Genomics Platform"/>
            <consortium name="The Broad Institute Genome Sequencing Center for Infectious Disease"/>
            <person name="Wu L."/>
            <person name="Ma J."/>
        </authorList>
    </citation>
    <scope>NUCLEOTIDE SEQUENCE [LARGE SCALE GENOMIC DNA]</scope>
    <source>
        <strain evidence="2 3">JCM 12393</strain>
    </source>
</reference>
<dbReference type="PANTHER" id="PTHR33164">
    <property type="entry name" value="TRANSCRIPTIONAL REGULATOR, MARR FAMILY"/>
    <property type="match status" value="1"/>
</dbReference>
<comment type="caution">
    <text evidence="2">The sequence shown here is derived from an EMBL/GenBank/DDBJ whole genome shotgun (WGS) entry which is preliminary data.</text>
</comment>
<dbReference type="InterPro" id="IPR000835">
    <property type="entry name" value="HTH_MarR-typ"/>
</dbReference>
<dbReference type="RefSeq" id="WP_344338313.1">
    <property type="nucleotide sequence ID" value="NZ_BAAAKJ010000235.1"/>
</dbReference>
<sequence>MTTSRTPPVRQTHDLSGLLDHASHVLATRMAAAFTELGVTPRAYGVLFHALAAERTQIQLAELAGLDKTTMVVTVDELERTGLAERRPAEADRRARIVRVTEAGERAVERGTAIADRVHREVLDSLPPAERTVFVAALTRLVAGGGALADPVGGDRTVRRARRARG</sequence>
<dbReference type="SMART" id="SM00347">
    <property type="entry name" value="HTH_MARR"/>
    <property type="match status" value="1"/>
</dbReference>
<proteinExistence type="predicted"/>
<gene>
    <name evidence="2" type="ORF">GCM10009639_43130</name>
</gene>
<feature type="domain" description="HTH marR-type" evidence="1">
    <location>
        <begin position="12"/>
        <end position="143"/>
    </location>
</feature>
<dbReference type="InterPro" id="IPR036390">
    <property type="entry name" value="WH_DNA-bd_sf"/>
</dbReference>
<name>A0ABN1Y8W9_9ACTN</name>
<evidence type="ECO:0000313" key="2">
    <source>
        <dbReference type="EMBL" id="GAA1401173.1"/>
    </source>
</evidence>
<dbReference type="PRINTS" id="PR00598">
    <property type="entry name" value="HTHMARR"/>
</dbReference>
<dbReference type="Proteomes" id="UP001499863">
    <property type="component" value="Unassembled WGS sequence"/>
</dbReference>
<organism evidence="2 3">
    <name type="scientific">Kitasatospora putterlickiae</name>
    <dbReference type="NCBI Taxonomy" id="221725"/>
    <lineage>
        <taxon>Bacteria</taxon>
        <taxon>Bacillati</taxon>
        <taxon>Actinomycetota</taxon>
        <taxon>Actinomycetes</taxon>
        <taxon>Kitasatosporales</taxon>
        <taxon>Streptomycetaceae</taxon>
        <taxon>Kitasatospora</taxon>
    </lineage>
</organism>
<dbReference type="InterPro" id="IPR036388">
    <property type="entry name" value="WH-like_DNA-bd_sf"/>
</dbReference>
<evidence type="ECO:0000313" key="3">
    <source>
        <dbReference type="Proteomes" id="UP001499863"/>
    </source>
</evidence>
<dbReference type="EMBL" id="BAAAKJ010000235">
    <property type="protein sequence ID" value="GAA1401173.1"/>
    <property type="molecule type" value="Genomic_DNA"/>
</dbReference>
<keyword evidence="3" id="KW-1185">Reference proteome</keyword>
<protein>
    <submittedName>
        <fullName evidence="2">MarR family transcriptional regulator</fullName>
    </submittedName>
</protein>
<evidence type="ECO:0000259" key="1">
    <source>
        <dbReference type="PROSITE" id="PS50995"/>
    </source>
</evidence>